<sequence length="316" mass="35050">MSQLLATFCALPDDVLTELKNNDTNVVAFNDLTPEDYANVTIMLGWDAKIGNAILNAPSSKLQWIQTHSAGVDYLPYDKILAKNITVTNASGVHAEQISQSVIGDILYFSRGLNVHTTNTANKVWDDQTGNTYVLSDFKVLILGTGSIGVELAKNLHALHVTVSGINHSGRAIDGFDKTYAIADYANAVKEADIIVNILPGTEETRNFFNSEFFKHIDNLFMFINVGRGFSVENTALVQAVNDKKIRYVALDVTNPEPLPKDNILWSIPEVLITSHTTGQSYDYNLRLVRIFQQNLPSYFKDGSFIRNVVNLNKGY</sequence>
<dbReference type="SUPFAM" id="SSF52283">
    <property type="entry name" value="Formate/glycerate dehydrogenase catalytic domain-like"/>
    <property type="match status" value="1"/>
</dbReference>
<dbReference type="GO" id="GO:0016616">
    <property type="term" value="F:oxidoreductase activity, acting on the CH-OH group of donors, NAD or NADP as acceptor"/>
    <property type="evidence" value="ECO:0007669"/>
    <property type="project" value="InterPro"/>
</dbReference>
<keyword evidence="3" id="KW-0520">NAD</keyword>
<comment type="similarity">
    <text evidence="1 4">Belongs to the D-isomer specific 2-hydroxyacid dehydrogenase family.</text>
</comment>
<reference evidence="7 8" key="1">
    <citation type="submission" date="2020-04" db="EMBL/GenBank/DDBJ databases">
        <title>MicrobeNet Type strains.</title>
        <authorList>
            <person name="Nicholson A.C."/>
        </authorList>
    </citation>
    <scope>NUCLEOTIDE SEQUENCE [LARGE SCALE GENOMIC DNA]</scope>
    <source>
        <strain evidence="7 8">CCUG 61472</strain>
    </source>
</reference>
<evidence type="ECO:0000256" key="2">
    <source>
        <dbReference type="ARBA" id="ARBA00023002"/>
    </source>
</evidence>
<feature type="domain" description="D-isomer specific 2-hydroxyacid dehydrogenase NAD-binding" evidence="6">
    <location>
        <begin position="105"/>
        <end position="277"/>
    </location>
</feature>
<dbReference type="SUPFAM" id="SSF51735">
    <property type="entry name" value="NAD(P)-binding Rossmann-fold domains"/>
    <property type="match status" value="1"/>
</dbReference>
<dbReference type="Proteomes" id="UP000549765">
    <property type="component" value="Unassembled WGS sequence"/>
</dbReference>
<evidence type="ECO:0000256" key="3">
    <source>
        <dbReference type="ARBA" id="ARBA00023027"/>
    </source>
</evidence>
<keyword evidence="8" id="KW-1185">Reference proteome</keyword>
<evidence type="ECO:0000256" key="1">
    <source>
        <dbReference type="ARBA" id="ARBA00005854"/>
    </source>
</evidence>
<evidence type="ECO:0000313" key="7">
    <source>
        <dbReference type="EMBL" id="NKZ24414.1"/>
    </source>
</evidence>
<gene>
    <name evidence="7" type="ORF">HF964_06325</name>
</gene>
<dbReference type="PANTHER" id="PTHR43333">
    <property type="entry name" value="2-HACID_DH_C DOMAIN-CONTAINING PROTEIN"/>
    <property type="match status" value="1"/>
</dbReference>
<comment type="caution">
    <text evidence="7">The sequence shown here is derived from an EMBL/GenBank/DDBJ whole genome shotgun (WGS) entry which is preliminary data.</text>
</comment>
<keyword evidence="2 4" id="KW-0560">Oxidoreductase</keyword>
<dbReference type="GO" id="GO:0051287">
    <property type="term" value="F:NAD binding"/>
    <property type="evidence" value="ECO:0007669"/>
    <property type="project" value="InterPro"/>
</dbReference>
<dbReference type="RefSeq" id="WP_168722211.1">
    <property type="nucleotide sequence ID" value="NZ_JAAXPN010000006.1"/>
</dbReference>
<dbReference type="Gene3D" id="3.40.50.720">
    <property type="entry name" value="NAD(P)-binding Rossmann-like Domain"/>
    <property type="match status" value="2"/>
</dbReference>
<evidence type="ECO:0000256" key="4">
    <source>
        <dbReference type="RuleBase" id="RU003719"/>
    </source>
</evidence>
<dbReference type="AlphaFoldDB" id="A0A7X6N331"/>
<dbReference type="InterPro" id="IPR006139">
    <property type="entry name" value="D-isomer_2_OHA_DH_cat_dom"/>
</dbReference>
<protein>
    <submittedName>
        <fullName evidence="7">Phosphoglycerate dehydrogenase</fullName>
    </submittedName>
</protein>
<dbReference type="InterPro" id="IPR036291">
    <property type="entry name" value="NAD(P)-bd_dom_sf"/>
</dbReference>
<organism evidence="7 8">
    <name type="scientific">Periweissella fabalis</name>
    <dbReference type="NCBI Taxonomy" id="1070421"/>
    <lineage>
        <taxon>Bacteria</taxon>
        <taxon>Bacillati</taxon>
        <taxon>Bacillota</taxon>
        <taxon>Bacilli</taxon>
        <taxon>Lactobacillales</taxon>
        <taxon>Lactobacillaceae</taxon>
        <taxon>Periweissella</taxon>
    </lineage>
</organism>
<dbReference type="Pfam" id="PF02826">
    <property type="entry name" value="2-Hacid_dh_C"/>
    <property type="match status" value="1"/>
</dbReference>
<dbReference type="PANTHER" id="PTHR43333:SF1">
    <property type="entry name" value="D-ISOMER SPECIFIC 2-HYDROXYACID DEHYDROGENASE NAD-BINDING DOMAIN-CONTAINING PROTEIN"/>
    <property type="match status" value="1"/>
</dbReference>
<proteinExistence type="inferred from homology"/>
<evidence type="ECO:0000259" key="6">
    <source>
        <dbReference type="Pfam" id="PF02826"/>
    </source>
</evidence>
<evidence type="ECO:0000259" key="5">
    <source>
        <dbReference type="Pfam" id="PF00389"/>
    </source>
</evidence>
<dbReference type="EMBL" id="JAAXPN010000006">
    <property type="protein sequence ID" value="NKZ24414.1"/>
    <property type="molecule type" value="Genomic_DNA"/>
</dbReference>
<dbReference type="InterPro" id="IPR006140">
    <property type="entry name" value="D-isomer_DH_NAD-bd"/>
</dbReference>
<name>A0A7X6N331_9LACO</name>
<accession>A0A7X6N331</accession>
<dbReference type="Pfam" id="PF00389">
    <property type="entry name" value="2-Hacid_dh"/>
    <property type="match status" value="1"/>
</dbReference>
<feature type="domain" description="D-isomer specific 2-hydroxyacid dehydrogenase catalytic" evidence="5">
    <location>
        <begin position="18"/>
        <end position="300"/>
    </location>
</feature>
<evidence type="ECO:0000313" key="8">
    <source>
        <dbReference type="Proteomes" id="UP000549765"/>
    </source>
</evidence>